<protein>
    <recommendedName>
        <fullName evidence="3">IS5 family transposase</fullName>
    </recommendedName>
</protein>
<dbReference type="KEGG" id="tse:THMIRHAS_20070"/>
<proteinExistence type="predicted"/>
<dbReference type="Proteomes" id="UP000501726">
    <property type="component" value="Chromosome"/>
</dbReference>
<keyword evidence="2" id="KW-1185">Reference proteome</keyword>
<dbReference type="EMBL" id="AP021889">
    <property type="protein sequence ID" value="BBP46634.1"/>
    <property type="molecule type" value="Genomic_DNA"/>
</dbReference>
<dbReference type="InterPro" id="IPR047710">
    <property type="entry name" value="Transpos_IS5-like"/>
</dbReference>
<evidence type="ECO:0000313" key="1">
    <source>
        <dbReference type="EMBL" id="BBP46634.1"/>
    </source>
</evidence>
<dbReference type="NCBIfam" id="NF033578">
    <property type="entry name" value="transpos_IS5_1"/>
    <property type="match status" value="1"/>
</dbReference>
<organism evidence="1 2">
    <name type="scientific">Thiosulfatimonas sediminis</name>
    <dbReference type="NCBI Taxonomy" id="2675054"/>
    <lineage>
        <taxon>Bacteria</taxon>
        <taxon>Pseudomonadati</taxon>
        <taxon>Pseudomonadota</taxon>
        <taxon>Gammaproteobacteria</taxon>
        <taxon>Thiotrichales</taxon>
        <taxon>Piscirickettsiaceae</taxon>
        <taxon>Thiosulfatimonas</taxon>
    </lineage>
</organism>
<gene>
    <name evidence="1" type="ORF">THMIRHAS_20070</name>
</gene>
<accession>A0A6F8PXA4</accession>
<sequence>MPDAYHELPIDPSSLVRWRKRLGVKEIEKLLHASIRAALTANMVSTKSFTEVIVDTTVMEKAITYPTDSKLIEKAREKLVKQADAEGIALRQNYNRIGPLLAIKTARYAHARQFKRMRTSLKKQRSRLGRIIRDIERKATELSPQMTVLIALAKQVKDQQPKDKNKCYSLHAPEVKCIAKGKARQPYEFGTKVSVSTTLKEGLVVGMKNLPHNPYDGHSLVEAIEQTQQLTETTVERVFVDKGYRGHAVTDTKVYIAGQRRGMTASLKKKLKRRSAIEPTIGHMKTEGRLNRCSLKGEQGDSVFALLCGAGQNLRLLLKFLRELFIA</sequence>
<dbReference type="PANTHER" id="PTHR33803:SF3">
    <property type="entry name" value="BLL1974 PROTEIN"/>
    <property type="match status" value="1"/>
</dbReference>
<dbReference type="PANTHER" id="PTHR33803">
    <property type="entry name" value="IS1478 TRANSPOSASE"/>
    <property type="match status" value="1"/>
</dbReference>
<evidence type="ECO:0000313" key="2">
    <source>
        <dbReference type="Proteomes" id="UP000501726"/>
    </source>
</evidence>
<name>A0A6F8PXA4_9GAMM</name>
<dbReference type="RefSeq" id="WP_173273473.1">
    <property type="nucleotide sequence ID" value="NZ_AP021889.1"/>
</dbReference>
<evidence type="ECO:0008006" key="3">
    <source>
        <dbReference type="Google" id="ProtNLM"/>
    </source>
</evidence>
<dbReference type="AlphaFoldDB" id="A0A6F8PXA4"/>
<reference evidence="2" key="1">
    <citation type="submission" date="2019-11" db="EMBL/GenBank/DDBJ databases">
        <title>Isolation and characterization of two novel species in the genus Thiomicrorhabdus.</title>
        <authorList>
            <person name="Mochizuki J."/>
            <person name="Kojima H."/>
            <person name="Fukui M."/>
        </authorList>
    </citation>
    <scope>NUCLEOTIDE SEQUENCE [LARGE SCALE GENOMIC DNA]</scope>
    <source>
        <strain evidence="2">aks77</strain>
    </source>
</reference>